<dbReference type="KEGG" id="psil:PMA3_11890"/>
<gene>
    <name evidence="2" type="ORF">PMA3_11890</name>
</gene>
<keyword evidence="3" id="KW-1185">Reference proteome</keyword>
<evidence type="ECO:0000259" key="1">
    <source>
        <dbReference type="Pfam" id="PF13577"/>
    </source>
</evidence>
<dbReference type="Gene3D" id="3.10.450.50">
    <property type="match status" value="1"/>
</dbReference>
<dbReference type="InterPro" id="IPR037401">
    <property type="entry name" value="SnoaL-like"/>
</dbReference>
<reference evidence="2 3" key="1">
    <citation type="journal article" date="2018" name="Syst. Appl. Microbiol.">
        <title>Pseudomonas silesiensis sp. nov. strain A3T isolated from a biological pesticide sewage treatment plant and analysis of the complete genome sequence.</title>
        <authorList>
            <person name="Kaminski M.A."/>
            <person name="Furmanczyk E.M."/>
            <person name="Sobczak A."/>
            <person name="Dziembowski A."/>
            <person name="Lipinski L."/>
        </authorList>
    </citation>
    <scope>NUCLEOTIDE SEQUENCE [LARGE SCALE GENOMIC DNA]</scope>
    <source>
        <strain evidence="2 3">A3</strain>
    </source>
</reference>
<dbReference type="SUPFAM" id="SSF54427">
    <property type="entry name" value="NTF2-like"/>
    <property type="match status" value="1"/>
</dbReference>
<evidence type="ECO:0000313" key="3">
    <source>
        <dbReference type="Proteomes" id="UP000078354"/>
    </source>
</evidence>
<organism evidence="2 3">
    <name type="scientific">Pseudomonas silesiensis</name>
    <dbReference type="NCBI Taxonomy" id="1853130"/>
    <lineage>
        <taxon>Bacteria</taxon>
        <taxon>Pseudomonadati</taxon>
        <taxon>Pseudomonadota</taxon>
        <taxon>Gammaproteobacteria</taxon>
        <taxon>Pseudomonadales</taxon>
        <taxon>Pseudomonadaceae</taxon>
        <taxon>Pseudomonas</taxon>
    </lineage>
</organism>
<dbReference type="AlphaFoldDB" id="A0A191YSU2"/>
<dbReference type="CDD" id="cd00531">
    <property type="entry name" value="NTF2_like"/>
    <property type="match status" value="1"/>
</dbReference>
<accession>A0A191YSU2</accession>
<sequence>MLDLEAIELIKQLKARYFRAIDTCNIEMLQGMLTEDVTLSFKSPAYEFHVNGLGDALDFYRTSFTKTRLATHNGHTPEIEVDGEKASALWYLSYVFINLEDNTHLHGSAIYQDRYIKRGERWMIAETGYETLLETIQPLSEQLQITSRPIN</sequence>
<evidence type="ECO:0000313" key="2">
    <source>
        <dbReference type="EMBL" id="ANJ55811.1"/>
    </source>
</evidence>
<protein>
    <recommendedName>
        <fullName evidence="1">SnoaL-like domain-containing protein</fullName>
    </recommendedName>
</protein>
<proteinExistence type="predicted"/>
<dbReference type="STRING" id="1853130.PMA3_11890"/>
<dbReference type="InterPro" id="IPR032710">
    <property type="entry name" value="NTF2-like_dom_sf"/>
</dbReference>
<dbReference type="RefSeq" id="WP_064677339.1">
    <property type="nucleotide sequence ID" value="NZ_CP014870.1"/>
</dbReference>
<dbReference type="Proteomes" id="UP000078354">
    <property type="component" value="Chromosome"/>
</dbReference>
<name>A0A191YSU2_9PSED</name>
<dbReference type="EMBL" id="CP014870">
    <property type="protein sequence ID" value="ANJ55811.1"/>
    <property type="molecule type" value="Genomic_DNA"/>
</dbReference>
<dbReference type="OrthoDB" id="4571298at2"/>
<dbReference type="Pfam" id="PF13577">
    <property type="entry name" value="SnoaL_4"/>
    <property type="match status" value="1"/>
</dbReference>
<feature type="domain" description="SnoaL-like" evidence="1">
    <location>
        <begin position="4"/>
        <end position="126"/>
    </location>
</feature>